<sequence length="787" mass="92634">MSNINRFLIKNVHIKNFRGYKEKEYIFSDEQIILLGGPNGYGKTSLLDAIEWVMTGTVKRIADEYKKRKDLTIVANKKGLIAHADSDINSVYVKMIIQLDDDRYTLVRVPGERPDVLLKKENSILTIIKQDGTTLDYSELFSLELENRFNINHICTYEKNVHLYEMSRNDMYEFFETYFIDNSSVDIFKEKLNSWISEIDIKIQANSQKAQENKNKVDVLQESYQMQESVALVNKYDSALLTYKDEVLNIKMVKENFEELKQKRELYLNYNEYLKEKKIISYYDIKNKLDNFEEEIYKHREVYFNIYIKAREWDNERCDKLKEQFEKSSQEIENFESNIIGVKNSIKVFKQIENLDLFNTDDITKVKEEFEECISKENEYNILNERIKLLEEQESTHEAMGKLLEFENDWKVFVKEKNSCPLCGRGDLDVKSLQESLEKVKNGISNSQLDLAHTRKKKKEFDLLIRQQKQIFLLSIKKRASEWKKEIDNMNSLYRKCVSYEKKLLSYNISLEEISLSVIDEKREFYKESLSKIEISDENKLMNETSIRNSHNIHKQSIENSNYKNLISIDNEFDSKIINEITNVINSLEGIIKRNEGNKYLAEYNEIKKIIKNDESLKTRINNLRKDIESAVGIYESGVASNVNIVINDIYKKISRHSYIDKVKIERPKGMSQNVNITVQNNVNFSNIMSSGQLTTFALSLFIGMAMLNNEPNFKAYFFDDPIQSMDDLNILSFVDLLKNQIKDPNGFAEQIFITTCDYEFVNLLKYKMEAGQIKVKYFDFMKCENE</sequence>
<evidence type="ECO:0000313" key="4">
    <source>
        <dbReference type="EMBL" id="QLY78972.1"/>
    </source>
</evidence>
<dbReference type="AlphaFoldDB" id="A0A7D6VTS6"/>
<name>A0A7D6VTS6_9CLOT</name>
<dbReference type="Proteomes" id="UP000512286">
    <property type="component" value="Chromosome"/>
</dbReference>
<accession>A0A7D6VTS6</accession>
<comment type="subunit">
    <text evidence="2">Heterodimer of SbcC and SbcD.</text>
</comment>
<dbReference type="SUPFAM" id="SSF52540">
    <property type="entry name" value="P-loop containing nucleoside triphosphate hydrolases"/>
    <property type="match status" value="1"/>
</dbReference>
<dbReference type="Gene3D" id="3.40.50.300">
    <property type="entry name" value="P-loop containing nucleotide triphosphate hydrolases"/>
    <property type="match status" value="2"/>
</dbReference>
<comment type="similarity">
    <text evidence="1">Belongs to the SMC family. SbcC subfamily.</text>
</comment>
<reference evidence="4 5" key="1">
    <citation type="submission" date="2020-07" db="EMBL/GenBank/DDBJ databases">
        <title>Electron transfer.</title>
        <authorList>
            <person name="Huang L."/>
            <person name="Liu X."/>
            <person name="Zhou S."/>
        </authorList>
    </citation>
    <scope>NUCLEOTIDE SEQUENCE [LARGE SCALE GENOMIC DNA]</scope>
    <source>
        <strain evidence="4 5">Lx1</strain>
    </source>
</reference>
<evidence type="ECO:0000313" key="5">
    <source>
        <dbReference type="Proteomes" id="UP000512286"/>
    </source>
</evidence>
<protein>
    <recommendedName>
        <fullName evidence="3">Nuclease SbcCD subunit C</fullName>
    </recommendedName>
</protein>
<evidence type="ECO:0000256" key="2">
    <source>
        <dbReference type="ARBA" id="ARBA00011322"/>
    </source>
</evidence>
<evidence type="ECO:0000256" key="3">
    <source>
        <dbReference type="ARBA" id="ARBA00013368"/>
    </source>
</evidence>
<organism evidence="4 5">
    <name type="scientific">Clostridium intestinale</name>
    <dbReference type="NCBI Taxonomy" id="36845"/>
    <lineage>
        <taxon>Bacteria</taxon>
        <taxon>Bacillati</taxon>
        <taxon>Bacillota</taxon>
        <taxon>Clostridia</taxon>
        <taxon>Eubacteriales</taxon>
        <taxon>Clostridiaceae</taxon>
        <taxon>Clostridium</taxon>
    </lineage>
</organism>
<dbReference type="PANTHER" id="PTHR32114">
    <property type="entry name" value="ABC TRANSPORTER ABCH.3"/>
    <property type="match status" value="1"/>
</dbReference>
<dbReference type="KEGG" id="cint:HZF06_18070"/>
<gene>
    <name evidence="4" type="ORF">HZF06_18070</name>
</gene>
<dbReference type="PANTHER" id="PTHR32114:SF2">
    <property type="entry name" value="ABC TRANSPORTER ABCH.3"/>
    <property type="match status" value="1"/>
</dbReference>
<dbReference type="EMBL" id="CP059378">
    <property type="protein sequence ID" value="QLY78972.1"/>
    <property type="molecule type" value="Genomic_DNA"/>
</dbReference>
<evidence type="ECO:0000256" key="1">
    <source>
        <dbReference type="ARBA" id="ARBA00006930"/>
    </source>
</evidence>
<dbReference type="RefSeq" id="WP_181601223.1">
    <property type="nucleotide sequence ID" value="NZ_CP059378.1"/>
</dbReference>
<dbReference type="InterPro" id="IPR027417">
    <property type="entry name" value="P-loop_NTPase"/>
</dbReference>
<proteinExistence type="inferred from homology"/>